<keyword evidence="6 8" id="KW-0539">Nucleus</keyword>
<evidence type="ECO:0000256" key="8">
    <source>
        <dbReference type="PROSITE-ProRule" id="PRU00108"/>
    </source>
</evidence>
<keyword evidence="4 8" id="KW-0371">Homeobox</keyword>
<evidence type="ECO:0000313" key="14">
    <source>
        <dbReference type="Proteomes" id="UP000006591"/>
    </source>
</evidence>
<dbReference type="HOGENOM" id="CLU_060842_2_0_1"/>
<protein>
    <recommendedName>
        <fullName evidence="10">Homeobox-leucine zipper protein</fullName>
    </recommendedName>
    <alternativeName>
        <fullName evidence="10">HD-ZIP protein</fullName>
    </alternativeName>
    <alternativeName>
        <fullName evidence="10">Homeodomain transcription factor</fullName>
    </alternativeName>
</protein>
<evidence type="ECO:0000256" key="6">
    <source>
        <dbReference type="ARBA" id="ARBA00023242"/>
    </source>
</evidence>
<dbReference type="InterPro" id="IPR017970">
    <property type="entry name" value="Homeobox_CS"/>
</dbReference>
<evidence type="ECO:0000256" key="10">
    <source>
        <dbReference type="RuleBase" id="RU369038"/>
    </source>
</evidence>
<dbReference type="GO" id="GO:0043565">
    <property type="term" value="F:sequence-specific DNA binding"/>
    <property type="evidence" value="ECO:0007669"/>
    <property type="project" value="InterPro"/>
</dbReference>
<dbReference type="CDD" id="cd00086">
    <property type="entry name" value="homeodomain"/>
    <property type="match status" value="1"/>
</dbReference>
<accession>A0A0E0IBU0</accession>
<sequence length="422" mass="45296">MGFSLYPMKTSTRMLWSTSFFRHKPTPSRAAAASRRRSARLVGARACVNGRAASRSGFLGFLEKGGEEGEESMDPGRVVFDSGVARRACPGGAQMLLFGGGGSANSGGFFRGVPAAVLGMDESRSSSSAAGAGAKRPFFTTHEELLEEEYYDEQAPEKKRRLTAEQVQMLERSFEEENKLEPERKTELARRLGMAPRQVAVWFQNRRARWKTKQLEHDFDRLKAAYDALAADHHALLSDNDRLRAQVISLTEKLQDKETSPSSATITTAAQEVDQPDEHTEAASTTGFATVDGALAAPPPGHQQPPHKDDLVSSGGTNDDGDGGGAAVVVFDVTEGANDRLSCESAYFADAAEAYERDCAGHYALSSEEEDGGAVSDEGCSFDLPDAAAAAAAMFGAAGVVHHDAADDEEAQLGSWTAWFWS</sequence>
<dbReference type="PANTHER" id="PTHR24326:SF215">
    <property type="entry name" value="HOMEOBOX-LEUCINE ZIPPER PROTEIN HOX5"/>
    <property type="match status" value="1"/>
</dbReference>
<comment type="similarity">
    <text evidence="7 10">Belongs to the HD-ZIP homeobox family. Class I subfamily.</text>
</comment>
<proteinExistence type="inferred from homology"/>
<evidence type="ECO:0000256" key="1">
    <source>
        <dbReference type="ARBA" id="ARBA00004123"/>
    </source>
</evidence>
<reference evidence="13" key="2">
    <citation type="submission" date="2018-04" db="EMBL/GenBank/DDBJ databases">
        <title>OnivRS2 (Oryza nivara Reference Sequence Version 2).</title>
        <authorList>
            <person name="Zhang J."/>
            <person name="Kudrna D."/>
            <person name="Lee S."/>
            <person name="Talag J."/>
            <person name="Rajasekar S."/>
            <person name="Welchert J."/>
            <person name="Hsing Y.-I."/>
            <person name="Wing R.A."/>
        </authorList>
    </citation>
    <scope>NUCLEOTIDE SEQUENCE [LARGE SCALE GENOMIC DNA]</scope>
    <source>
        <strain evidence="13">SL10</strain>
    </source>
</reference>
<dbReference type="PRINTS" id="PR00031">
    <property type="entry name" value="HTHREPRESSR"/>
</dbReference>
<feature type="compositionally biased region" description="Low complexity" evidence="11">
    <location>
        <begin position="260"/>
        <end position="270"/>
    </location>
</feature>
<keyword evidence="3 8" id="KW-0238">DNA-binding</keyword>
<dbReference type="Pfam" id="PF00046">
    <property type="entry name" value="Homeodomain"/>
    <property type="match status" value="1"/>
</dbReference>
<feature type="domain" description="Homeobox" evidence="12">
    <location>
        <begin position="153"/>
        <end position="213"/>
    </location>
</feature>
<dbReference type="PROSITE" id="PS00027">
    <property type="entry name" value="HOMEOBOX_1"/>
    <property type="match status" value="1"/>
</dbReference>
<dbReference type="FunFam" id="1.10.10.60:FF:000159">
    <property type="entry name" value="Homeobox-leucine zipper protein HAT5"/>
    <property type="match status" value="1"/>
</dbReference>
<dbReference type="InterPro" id="IPR009057">
    <property type="entry name" value="Homeodomain-like_sf"/>
</dbReference>
<evidence type="ECO:0000256" key="9">
    <source>
        <dbReference type="RuleBase" id="RU000682"/>
    </source>
</evidence>
<name>A0A0E0IBU0_ORYNI</name>
<dbReference type="SUPFAM" id="SSF46689">
    <property type="entry name" value="Homeodomain-like"/>
    <property type="match status" value="1"/>
</dbReference>
<dbReference type="InterPro" id="IPR001356">
    <property type="entry name" value="HD"/>
</dbReference>
<reference evidence="13" key="1">
    <citation type="submission" date="2015-04" db="UniProtKB">
        <authorList>
            <consortium name="EnsemblPlants"/>
        </authorList>
    </citation>
    <scope>IDENTIFICATION</scope>
    <source>
        <strain evidence="13">SL10</strain>
    </source>
</reference>
<dbReference type="EnsemblPlants" id="ONIVA08G15620.1">
    <property type="protein sequence ID" value="ONIVA08G15620.1"/>
    <property type="gene ID" value="ONIVA08G15620"/>
</dbReference>
<keyword evidence="14" id="KW-1185">Reference proteome</keyword>
<dbReference type="Pfam" id="PF02183">
    <property type="entry name" value="HALZ"/>
    <property type="match status" value="1"/>
</dbReference>
<dbReference type="InterPro" id="IPR045224">
    <property type="entry name" value="HDZip_class_I_plant"/>
</dbReference>
<dbReference type="Gramene" id="ONIVA08G15620.1">
    <property type="protein sequence ID" value="ONIVA08G15620.1"/>
    <property type="gene ID" value="ONIVA08G15620"/>
</dbReference>
<feature type="DNA-binding region" description="Homeobox" evidence="8">
    <location>
        <begin position="155"/>
        <end position="214"/>
    </location>
</feature>
<dbReference type="SMART" id="SM00389">
    <property type="entry name" value="HOX"/>
    <property type="match status" value="1"/>
</dbReference>
<evidence type="ECO:0000256" key="5">
    <source>
        <dbReference type="ARBA" id="ARBA00023163"/>
    </source>
</evidence>
<dbReference type="Proteomes" id="UP000006591">
    <property type="component" value="Chromosome 8"/>
</dbReference>
<evidence type="ECO:0000256" key="7">
    <source>
        <dbReference type="ARBA" id="ARBA00025748"/>
    </source>
</evidence>
<dbReference type="GO" id="GO:0045893">
    <property type="term" value="P:positive regulation of DNA-templated transcription"/>
    <property type="evidence" value="ECO:0007669"/>
    <property type="project" value="TreeGrafter"/>
</dbReference>
<dbReference type="Gene3D" id="1.10.10.60">
    <property type="entry name" value="Homeodomain-like"/>
    <property type="match status" value="1"/>
</dbReference>
<evidence type="ECO:0000313" key="13">
    <source>
        <dbReference type="EnsemblPlants" id="ONIVA08G15620.1"/>
    </source>
</evidence>
<dbReference type="GO" id="GO:0042802">
    <property type="term" value="F:identical protein binding"/>
    <property type="evidence" value="ECO:0007669"/>
    <property type="project" value="UniProtKB-ARBA"/>
</dbReference>
<keyword evidence="2 10" id="KW-0805">Transcription regulation</keyword>
<dbReference type="GO" id="GO:0000981">
    <property type="term" value="F:DNA-binding transcription factor activity, RNA polymerase II-specific"/>
    <property type="evidence" value="ECO:0007669"/>
    <property type="project" value="UniProtKB-UniRule"/>
</dbReference>
<feature type="region of interest" description="Disordered" evidence="11">
    <location>
        <begin position="252"/>
        <end position="326"/>
    </location>
</feature>
<dbReference type="PROSITE" id="PS50071">
    <property type="entry name" value="HOMEOBOX_2"/>
    <property type="match status" value="1"/>
</dbReference>
<evidence type="ECO:0000259" key="12">
    <source>
        <dbReference type="PROSITE" id="PS50071"/>
    </source>
</evidence>
<comment type="subcellular location">
    <subcellularLocation>
        <location evidence="1 8 9">Nucleus</location>
    </subcellularLocation>
</comment>
<dbReference type="eggNOG" id="KOG0483">
    <property type="taxonomic scope" value="Eukaryota"/>
</dbReference>
<keyword evidence="5 10" id="KW-0804">Transcription</keyword>
<dbReference type="InterPro" id="IPR000047">
    <property type="entry name" value="HTH_motif"/>
</dbReference>
<dbReference type="GO" id="GO:0005634">
    <property type="term" value="C:nucleus"/>
    <property type="evidence" value="ECO:0007669"/>
    <property type="project" value="UniProtKB-SubCell"/>
</dbReference>
<evidence type="ECO:0000256" key="4">
    <source>
        <dbReference type="ARBA" id="ARBA00023155"/>
    </source>
</evidence>
<dbReference type="AlphaFoldDB" id="A0A0E0IBU0"/>
<evidence type="ECO:0000256" key="2">
    <source>
        <dbReference type="ARBA" id="ARBA00023015"/>
    </source>
</evidence>
<evidence type="ECO:0000256" key="11">
    <source>
        <dbReference type="SAM" id="MobiDB-lite"/>
    </source>
</evidence>
<dbReference type="PANTHER" id="PTHR24326">
    <property type="entry name" value="HOMEOBOX-LEUCINE ZIPPER PROTEIN"/>
    <property type="match status" value="1"/>
</dbReference>
<evidence type="ECO:0000256" key="3">
    <source>
        <dbReference type="ARBA" id="ARBA00023125"/>
    </source>
</evidence>
<comment type="function">
    <text evidence="10">Transcription factor.</text>
</comment>
<organism evidence="13">
    <name type="scientific">Oryza nivara</name>
    <name type="common">Indian wild rice</name>
    <name type="synonym">Oryza sativa f. spontanea</name>
    <dbReference type="NCBI Taxonomy" id="4536"/>
    <lineage>
        <taxon>Eukaryota</taxon>
        <taxon>Viridiplantae</taxon>
        <taxon>Streptophyta</taxon>
        <taxon>Embryophyta</taxon>
        <taxon>Tracheophyta</taxon>
        <taxon>Spermatophyta</taxon>
        <taxon>Magnoliopsida</taxon>
        <taxon>Liliopsida</taxon>
        <taxon>Poales</taxon>
        <taxon>Poaceae</taxon>
        <taxon>BOP clade</taxon>
        <taxon>Oryzoideae</taxon>
        <taxon>Oryzeae</taxon>
        <taxon>Oryzinae</taxon>
        <taxon>Oryza</taxon>
    </lineage>
</organism>
<dbReference type="InterPro" id="IPR003106">
    <property type="entry name" value="Leu_zip_homeo"/>
</dbReference>
<dbReference type="OMA" id="QPDEHTE"/>